<evidence type="ECO:0000313" key="2">
    <source>
        <dbReference type="EMBL" id="KXJ96627.1"/>
    </source>
</evidence>
<dbReference type="OrthoDB" id="10596710at2759"/>
<dbReference type="InParanoid" id="A0A136JHJ2"/>
<dbReference type="Proteomes" id="UP000070501">
    <property type="component" value="Unassembled WGS sequence"/>
</dbReference>
<feature type="signal peptide" evidence="1">
    <location>
        <begin position="1"/>
        <end position="39"/>
    </location>
</feature>
<reference evidence="3" key="1">
    <citation type="submission" date="2016-02" db="EMBL/GenBank/DDBJ databases">
        <title>Draft genome sequence of Microdochium bolleyi, a fungal endophyte of beachgrass.</title>
        <authorList>
            <consortium name="DOE Joint Genome Institute"/>
            <person name="David A.S."/>
            <person name="May G."/>
            <person name="Haridas S."/>
            <person name="Lim J."/>
            <person name="Wang M."/>
            <person name="Labutti K."/>
            <person name="Lipzen A."/>
            <person name="Barry K."/>
            <person name="Grigoriev I.V."/>
        </authorList>
    </citation>
    <scope>NUCLEOTIDE SEQUENCE [LARGE SCALE GENOMIC DNA]</scope>
    <source>
        <strain evidence="3">J235TASD1</strain>
    </source>
</reference>
<organism evidence="2 3">
    <name type="scientific">Microdochium bolleyi</name>
    <dbReference type="NCBI Taxonomy" id="196109"/>
    <lineage>
        <taxon>Eukaryota</taxon>
        <taxon>Fungi</taxon>
        <taxon>Dikarya</taxon>
        <taxon>Ascomycota</taxon>
        <taxon>Pezizomycotina</taxon>
        <taxon>Sordariomycetes</taxon>
        <taxon>Xylariomycetidae</taxon>
        <taxon>Xylariales</taxon>
        <taxon>Microdochiaceae</taxon>
        <taxon>Microdochium</taxon>
    </lineage>
</organism>
<gene>
    <name evidence="2" type="ORF">Micbo1qcDRAFT_170422</name>
</gene>
<name>A0A136JHJ2_9PEZI</name>
<dbReference type="EMBL" id="KQ964245">
    <property type="protein sequence ID" value="KXJ96627.1"/>
    <property type="molecule type" value="Genomic_DNA"/>
</dbReference>
<evidence type="ECO:0000313" key="3">
    <source>
        <dbReference type="Proteomes" id="UP000070501"/>
    </source>
</evidence>
<feature type="chain" id="PRO_5007293793" evidence="1">
    <location>
        <begin position="40"/>
        <end position="184"/>
    </location>
</feature>
<keyword evidence="3" id="KW-1185">Reference proteome</keyword>
<evidence type="ECO:0000256" key="1">
    <source>
        <dbReference type="SAM" id="SignalP"/>
    </source>
</evidence>
<accession>A0A136JHJ2</accession>
<keyword evidence="1" id="KW-0732">Signal</keyword>
<dbReference type="AlphaFoldDB" id="A0A136JHJ2"/>
<sequence length="184" mass="19887">MGCMWPHNGLRGKSGAQPRSWTWCQLLGILPVGLQPADGARDLADVGSLWEWIETGVHSPSMTCAQVVDKSRRNCPPAVCAVPYIELLLSDHDDINHTTSPTADRTRLQSDVAARPNESAVGPDRNLLPLACPHLTGAPCILCDLLQMVAARHSAHPRNLFNAAGVAATDDPARQRWQQSQSAT</sequence>
<protein>
    <submittedName>
        <fullName evidence="2">Uncharacterized protein</fullName>
    </submittedName>
</protein>
<proteinExistence type="predicted"/>